<feature type="compositionally biased region" description="Basic and acidic residues" evidence="1">
    <location>
        <begin position="126"/>
        <end position="139"/>
    </location>
</feature>
<evidence type="ECO:0000256" key="1">
    <source>
        <dbReference type="SAM" id="MobiDB-lite"/>
    </source>
</evidence>
<name>A0ABU2G3Z5_9EURY</name>
<evidence type="ECO:0000313" key="3">
    <source>
        <dbReference type="Proteomes" id="UP001254813"/>
    </source>
</evidence>
<evidence type="ECO:0000313" key="2">
    <source>
        <dbReference type="EMBL" id="MDS0294878.1"/>
    </source>
</evidence>
<feature type="region of interest" description="Disordered" evidence="1">
    <location>
        <begin position="115"/>
        <end position="174"/>
    </location>
</feature>
<dbReference type="Proteomes" id="UP001254813">
    <property type="component" value="Unassembled WGS sequence"/>
</dbReference>
<accession>A0ABU2G3Z5</accession>
<dbReference type="RefSeq" id="WP_310928682.1">
    <property type="nucleotide sequence ID" value="NZ_JAMQOQ010000002.1"/>
</dbReference>
<reference evidence="2 3" key="1">
    <citation type="submission" date="2022-06" db="EMBL/GenBank/DDBJ databases">
        <title>Halogeometricum sp. a new haloarchaeum isolate from saline soil.</title>
        <authorList>
            <person name="Strakova D."/>
            <person name="Galisteo C."/>
            <person name="Sanchez-Porro C."/>
            <person name="Ventosa A."/>
        </authorList>
    </citation>
    <scope>NUCLEOTIDE SEQUENCE [LARGE SCALE GENOMIC DNA]</scope>
    <source>
        <strain evidence="3">S3BR25-2</strain>
    </source>
</reference>
<feature type="region of interest" description="Disordered" evidence="1">
    <location>
        <begin position="1"/>
        <end position="22"/>
    </location>
</feature>
<sequence>MSTDWESAGGDAHASHTSDDADVAVRAPLEAFGAERWDGVDADPPMERIVVDTDTGKDDEVGVTVEGRLEDASVDSVVALVAEDYRADRIVVDDPSSSEGAASVSFEGRFDGRTGLLGEVAGPDADFDRLSFDPERGDGDDVGFSLHGRFDDAGVDADGGSVPDGRIVIEPGGE</sequence>
<feature type="compositionally biased region" description="Low complexity" evidence="1">
    <location>
        <begin position="156"/>
        <end position="165"/>
    </location>
</feature>
<comment type="caution">
    <text evidence="2">The sequence shown here is derived from an EMBL/GenBank/DDBJ whole genome shotgun (WGS) entry which is preliminary data.</text>
</comment>
<protein>
    <submittedName>
        <fullName evidence="2">Uncharacterized protein</fullName>
    </submittedName>
</protein>
<proteinExistence type="predicted"/>
<organism evidence="2 3">
    <name type="scientific">Halogeometricum luteum</name>
    <dbReference type="NCBI Taxonomy" id="2950537"/>
    <lineage>
        <taxon>Archaea</taxon>
        <taxon>Methanobacteriati</taxon>
        <taxon>Methanobacteriota</taxon>
        <taxon>Stenosarchaea group</taxon>
        <taxon>Halobacteria</taxon>
        <taxon>Halobacteriales</taxon>
        <taxon>Haloferacaceae</taxon>
        <taxon>Halogeometricum</taxon>
    </lineage>
</organism>
<gene>
    <name evidence="2" type="ORF">NDI79_11925</name>
</gene>
<dbReference type="EMBL" id="JAMQOQ010000002">
    <property type="protein sequence ID" value="MDS0294878.1"/>
    <property type="molecule type" value="Genomic_DNA"/>
</dbReference>
<keyword evidence="3" id="KW-1185">Reference proteome</keyword>